<dbReference type="OrthoDB" id="240669at2157"/>
<evidence type="ECO:0000313" key="4">
    <source>
        <dbReference type="Proteomes" id="UP000219453"/>
    </source>
</evidence>
<dbReference type="Proteomes" id="UP000219453">
    <property type="component" value="Unassembled WGS sequence"/>
</dbReference>
<keyword evidence="4" id="KW-1185">Reference proteome</keyword>
<dbReference type="EMBL" id="OBEJ01000001">
    <property type="protein sequence ID" value="SNZ06182.1"/>
    <property type="molecule type" value="Genomic_DNA"/>
</dbReference>
<proteinExistence type="predicted"/>
<feature type="compositionally biased region" description="Basic and acidic residues" evidence="1">
    <location>
        <begin position="475"/>
        <end position="499"/>
    </location>
</feature>
<gene>
    <name evidence="3" type="ORF">SAMN06269185_1077</name>
</gene>
<name>A0A285N9L7_NATPI</name>
<organism evidence="3 4">
    <name type="scientific">Natronoarchaeum philippinense</name>
    <dbReference type="NCBI Taxonomy" id="558529"/>
    <lineage>
        <taxon>Archaea</taxon>
        <taxon>Methanobacteriati</taxon>
        <taxon>Methanobacteriota</taxon>
        <taxon>Stenosarchaea group</taxon>
        <taxon>Halobacteria</taxon>
        <taxon>Halobacteriales</taxon>
        <taxon>Natronoarchaeaceae</taxon>
    </lineage>
</organism>
<dbReference type="Gene3D" id="1.10.10.10">
    <property type="entry name" value="Winged helix-like DNA-binding domain superfamily/Winged helix DNA-binding domain"/>
    <property type="match status" value="1"/>
</dbReference>
<evidence type="ECO:0000313" key="3">
    <source>
        <dbReference type="EMBL" id="SNZ06182.1"/>
    </source>
</evidence>
<dbReference type="GO" id="GO:0003677">
    <property type="term" value="F:DNA binding"/>
    <property type="evidence" value="ECO:0007669"/>
    <property type="project" value="UniProtKB-KW"/>
</dbReference>
<dbReference type="RefSeq" id="WP_218839128.1">
    <property type="nucleotide sequence ID" value="NZ_OBEJ01000001.1"/>
</dbReference>
<dbReference type="InterPro" id="IPR036390">
    <property type="entry name" value="WH_DNA-bd_sf"/>
</dbReference>
<evidence type="ECO:0000259" key="2">
    <source>
        <dbReference type="Pfam" id="PF25227"/>
    </source>
</evidence>
<dbReference type="Pfam" id="PF25227">
    <property type="entry name" value="DUF7845"/>
    <property type="match status" value="1"/>
</dbReference>
<reference evidence="3 4" key="1">
    <citation type="submission" date="2017-09" db="EMBL/GenBank/DDBJ databases">
        <authorList>
            <person name="Ehlers B."/>
            <person name="Leendertz F.H."/>
        </authorList>
    </citation>
    <scope>NUCLEOTIDE SEQUENCE [LARGE SCALE GENOMIC DNA]</scope>
    <source>
        <strain evidence="3 4">DSM 27208</strain>
    </source>
</reference>
<dbReference type="InterPro" id="IPR036388">
    <property type="entry name" value="WH-like_DNA-bd_sf"/>
</dbReference>
<protein>
    <submittedName>
        <fullName evidence="3">Winged helix-turn-helix DNA-binding</fullName>
    </submittedName>
</protein>
<accession>A0A285N9L7</accession>
<feature type="region of interest" description="Disordered" evidence="1">
    <location>
        <begin position="467"/>
        <end position="513"/>
    </location>
</feature>
<dbReference type="InterPro" id="IPR057167">
    <property type="entry name" value="DUF7845"/>
</dbReference>
<dbReference type="Pfam" id="PF13412">
    <property type="entry name" value="HTH_24"/>
    <property type="match status" value="1"/>
</dbReference>
<keyword evidence="3" id="KW-0238">DNA-binding</keyword>
<evidence type="ECO:0000256" key="1">
    <source>
        <dbReference type="SAM" id="MobiDB-lite"/>
    </source>
</evidence>
<dbReference type="AlphaFoldDB" id="A0A285N9L7"/>
<dbReference type="SUPFAM" id="SSF46785">
    <property type="entry name" value="Winged helix' DNA-binding domain"/>
    <property type="match status" value="1"/>
</dbReference>
<feature type="domain" description="DUF7845" evidence="2">
    <location>
        <begin position="111"/>
        <end position="355"/>
    </location>
</feature>
<sequence>MSVETPSQDIHRDAVVDCETCEYPQPRAHGAAVMNVLNDLAPSDRDRKPNSRNTLYARAIQFWRDQVGDHEQEPFVVAEDVEHDWLPATGAGVEYVYVLTSSRWKAGTGEGDDYSAFYDQHLKLRRMDDEGTLSKPSTSLHVEIMPQYRDLVYKDGNRLECPFGEGTKVRASTTWAESGDEIERRMYDAIRAVYGQDAIDVGRDRNDDARKIAKAEAHIRFAIEKKAQAIETIEQSKQLIGWGGHSEIEAHQRRLQEGWLEARVVSDRWDMLGFQGKRYDTGVKIYQTSDFAERSVDDPLRDPKLEASFAGVDDGALPHVDEWDSVLQHLREVVATHAQWAGIERADLTADDYFDGPAAPTMNFEKPQGRRNMLRRRYEDVATEIYKEALKTNTEAVYDILKVVAEESGASYDTLEERTGLARSTVRYHVARLAENGVFARLGNPVLVVFVSRQLLDRAKEIVREVYPDDQAEDMQERAEERRQRREERDDEARDHDGLDEPADSETDAPDRAGNDWEYFDLLDLEPHQIANAIERGYLEENHVRLRIDPYDWIDRGRS</sequence>